<dbReference type="InterPro" id="IPR001680">
    <property type="entry name" value="WD40_rpt"/>
</dbReference>
<comment type="caution">
    <text evidence="1">The sequence shown here is derived from an EMBL/GenBank/DDBJ whole genome shotgun (WGS) entry which is preliminary data.</text>
</comment>
<protein>
    <submittedName>
        <fullName evidence="1">Uncharacterized protein</fullName>
    </submittedName>
</protein>
<proteinExistence type="predicted"/>
<dbReference type="PROSITE" id="PS50082">
    <property type="entry name" value="WD_REPEATS_2"/>
    <property type="match status" value="1"/>
</dbReference>
<name>X0YER2_9ZZZZ</name>
<sequence>FEPVFMFGKNIFVAIKTNKIFLFDYYNGSFTLYNFNTDKYEKNKSVLVIDNTHIVVGHSDGTITIWD</sequence>
<organism evidence="1">
    <name type="scientific">marine sediment metagenome</name>
    <dbReference type="NCBI Taxonomy" id="412755"/>
    <lineage>
        <taxon>unclassified sequences</taxon>
        <taxon>metagenomes</taxon>
        <taxon>ecological metagenomes</taxon>
    </lineage>
</organism>
<dbReference type="AlphaFoldDB" id="X0YER2"/>
<dbReference type="InterPro" id="IPR036322">
    <property type="entry name" value="WD40_repeat_dom_sf"/>
</dbReference>
<dbReference type="EMBL" id="BART01008478">
    <property type="protein sequence ID" value="GAG54434.1"/>
    <property type="molecule type" value="Genomic_DNA"/>
</dbReference>
<evidence type="ECO:0000313" key="1">
    <source>
        <dbReference type="EMBL" id="GAG54434.1"/>
    </source>
</evidence>
<feature type="non-terminal residue" evidence="1">
    <location>
        <position position="1"/>
    </location>
</feature>
<accession>X0YER2</accession>
<dbReference type="SUPFAM" id="SSF50978">
    <property type="entry name" value="WD40 repeat-like"/>
    <property type="match status" value="1"/>
</dbReference>
<reference evidence="1" key="1">
    <citation type="journal article" date="2014" name="Front. Microbiol.">
        <title>High frequency of phylogenetically diverse reductive dehalogenase-homologous genes in deep subseafloor sedimentary metagenomes.</title>
        <authorList>
            <person name="Kawai M."/>
            <person name="Futagami T."/>
            <person name="Toyoda A."/>
            <person name="Takaki Y."/>
            <person name="Nishi S."/>
            <person name="Hori S."/>
            <person name="Arai W."/>
            <person name="Tsubouchi T."/>
            <person name="Morono Y."/>
            <person name="Uchiyama I."/>
            <person name="Ito T."/>
            <person name="Fujiyama A."/>
            <person name="Inagaki F."/>
            <person name="Takami H."/>
        </authorList>
    </citation>
    <scope>NUCLEOTIDE SEQUENCE</scope>
    <source>
        <strain evidence="1">Expedition CK06-06</strain>
    </source>
</reference>
<gene>
    <name evidence="1" type="ORF">S01H4_19062</name>
</gene>